<name>A0ABM9E7R6_9HYPH</name>
<reference evidence="1 2" key="1">
    <citation type="submission" date="2022-03" db="EMBL/GenBank/DDBJ databases">
        <authorList>
            <person name="Brunel B."/>
        </authorList>
    </citation>
    <scope>NUCLEOTIDE SEQUENCE [LARGE SCALE GENOMIC DNA]</scope>
    <source>
        <strain evidence="1">STM5069sample</strain>
    </source>
</reference>
<evidence type="ECO:0008006" key="3">
    <source>
        <dbReference type="Google" id="ProtNLM"/>
    </source>
</evidence>
<organism evidence="1 2">
    <name type="scientific">Mesorhizobium escarrei</name>
    <dbReference type="NCBI Taxonomy" id="666018"/>
    <lineage>
        <taxon>Bacteria</taxon>
        <taxon>Pseudomonadati</taxon>
        <taxon>Pseudomonadota</taxon>
        <taxon>Alphaproteobacteria</taxon>
        <taxon>Hyphomicrobiales</taxon>
        <taxon>Phyllobacteriaceae</taxon>
        <taxon>Mesorhizobium</taxon>
    </lineage>
</organism>
<gene>
    <name evidence="1" type="ORF">MES5069_460014</name>
</gene>
<evidence type="ECO:0000313" key="2">
    <source>
        <dbReference type="Proteomes" id="UP001153050"/>
    </source>
</evidence>
<evidence type="ECO:0000313" key="1">
    <source>
        <dbReference type="EMBL" id="CAH2405196.1"/>
    </source>
</evidence>
<keyword evidence="2" id="KW-1185">Reference proteome</keyword>
<accession>A0ABM9E7R6</accession>
<dbReference type="EMBL" id="CAKXZT010000142">
    <property type="protein sequence ID" value="CAH2405196.1"/>
    <property type="molecule type" value="Genomic_DNA"/>
</dbReference>
<sequence>MTPHRQSLIAAPERFAAEPSKTGACPTWSHRSDSDITRLGEPGFVEADLVAHSGPVASGSYIQTLCLTDIASGWTECAPLLVREQKLLCEVLTELRRLLPFKLLGFDTTTACS</sequence>
<dbReference type="Proteomes" id="UP001153050">
    <property type="component" value="Unassembled WGS sequence"/>
</dbReference>
<comment type="caution">
    <text evidence="1">The sequence shown here is derived from an EMBL/GenBank/DDBJ whole genome shotgun (WGS) entry which is preliminary data.</text>
</comment>
<protein>
    <recommendedName>
        <fullName evidence="3">Transposase</fullName>
    </recommendedName>
</protein>
<proteinExistence type="predicted"/>